<comment type="caution">
    <text evidence="2">The sequence shown here is derived from an EMBL/GenBank/DDBJ whole genome shotgun (WGS) entry which is preliminary data.</text>
</comment>
<dbReference type="Proteomes" id="UP000735302">
    <property type="component" value="Unassembled WGS sequence"/>
</dbReference>
<sequence length="84" mass="9517">MAQPATYCLLSHVWRECSFNVTKARKVRITSTAHPRPATLTAPPTPDPRRRHREAGQDKVATAIRTFKDVTCPIQPFPNRHPSE</sequence>
<dbReference type="EMBL" id="BLXT01005122">
    <property type="protein sequence ID" value="GFO20033.1"/>
    <property type="molecule type" value="Genomic_DNA"/>
</dbReference>
<gene>
    <name evidence="2" type="ORF">PoB_004653800</name>
</gene>
<name>A0AAV4BKC6_9GAST</name>
<dbReference type="AlphaFoldDB" id="A0AAV4BKC6"/>
<proteinExistence type="predicted"/>
<feature type="compositionally biased region" description="Low complexity" evidence="1">
    <location>
        <begin position="32"/>
        <end position="42"/>
    </location>
</feature>
<feature type="region of interest" description="Disordered" evidence="1">
    <location>
        <begin position="30"/>
        <end position="55"/>
    </location>
</feature>
<keyword evidence="3" id="KW-1185">Reference proteome</keyword>
<evidence type="ECO:0000313" key="3">
    <source>
        <dbReference type="Proteomes" id="UP000735302"/>
    </source>
</evidence>
<evidence type="ECO:0000256" key="1">
    <source>
        <dbReference type="SAM" id="MobiDB-lite"/>
    </source>
</evidence>
<protein>
    <submittedName>
        <fullName evidence="2">Uncharacterized protein</fullName>
    </submittedName>
</protein>
<accession>A0AAV4BKC6</accession>
<evidence type="ECO:0000313" key="2">
    <source>
        <dbReference type="EMBL" id="GFO20033.1"/>
    </source>
</evidence>
<reference evidence="2 3" key="1">
    <citation type="journal article" date="2021" name="Elife">
        <title>Chloroplast acquisition without the gene transfer in kleptoplastic sea slugs, Plakobranchus ocellatus.</title>
        <authorList>
            <person name="Maeda T."/>
            <person name="Takahashi S."/>
            <person name="Yoshida T."/>
            <person name="Shimamura S."/>
            <person name="Takaki Y."/>
            <person name="Nagai Y."/>
            <person name="Toyoda A."/>
            <person name="Suzuki Y."/>
            <person name="Arimoto A."/>
            <person name="Ishii H."/>
            <person name="Satoh N."/>
            <person name="Nishiyama T."/>
            <person name="Hasebe M."/>
            <person name="Maruyama T."/>
            <person name="Minagawa J."/>
            <person name="Obokata J."/>
            <person name="Shigenobu S."/>
        </authorList>
    </citation>
    <scope>NUCLEOTIDE SEQUENCE [LARGE SCALE GENOMIC DNA]</scope>
</reference>
<organism evidence="2 3">
    <name type="scientific">Plakobranchus ocellatus</name>
    <dbReference type="NCBI Taxonomy" id="259542"/>
    <lineage>
        <taxon>Eukaryota</taxon>
        <taxon>Metazoa</taxon>
        <taxon>Spiralia</taxon>
        <taxon>Lophotrochozoa</taxon>
        <taxon>Mollusca</taxon>
        <taxon>Gastropoda</taxon>
        <taxon>Heterobranchia</taxon>
        <taxon>Euthyneura</taxon>
        <taxon>Panpulmonata</taxon>
        <taxon>Sacoglossa</taxon>
        <taxon>Placobranchoidea</taxon>
        <taxon>Plakobranchidae</taxon>
        <taxon>Plakobranchus</taxon>
    </lineage>
</organism>